<keyword evidence="2" id="KW-1185">Reference proteome</keyword>
<name>A0A225V0K6_9STRA</name>
<feature type="non-terminal residue" evidence="1">
    <location>
        <position position="1"/>
    </location>
</feature>
<dbReference type="Proteomes" id="UP000198211">
    <property type="component" value="Unassembled WGS sequence"/>
</dbReference>
<accession>A0A225V0K6</accession>
<dbReference type="EMBL" id="NBNE01009346">
    <property type="protein sequence ID" value="OWY98497.1"/>
    <property type="molecule type" value="Genomic_DNA"/>
</dbReference>
<evidence type="ECO:0000313" key="2">
    <source>
        <dbReference type="Proteomes" id="UP000198211"/>
    </source>
</evidence>
<gene>
    <name evidence="1" type="ORF">PHMEG_00030726</name>
</gene>
<reference evidence="2" key="1">
    <citation type="submission" date="2017-03" db="EMBL/GenBank/DDBJ databases">
        <title>Phytopthora megakarya and P. palmivora, two closely related causual agents of cacao black pod achieved similar genome size and gene model numbers by different mechanisms.</title>
        <authorList>
            <person name="Ali S."/>
            <person name="Shao J."/>
            <person name="Larry D.J."/>
            <person name="Kronmiller B."/>
            <person name="Shen D."/>
            <person name="Strem M.D."/>
            <person name="Melnick R.L."/>
            <person name="Guiltinan M.J."/>
            <person name="Tyler B.M."/>
            <person name="Meinhardt L.W."/>
            <person name="Bailey B.A."/>
        </authorList>
    </citation>
    <scope>NUCLEOTIDE SEQUENCE [LARGE SCALE GENOMIC DNA]</scope>
    <source>
        <strain evidence="2">zdho120</strain>
    </source>
</reference>
<proteinExistence type="predicted"/>
<evidence type="ECO:0000313" key="1">
    <source>
        <dbReference type="EMBL" id="OWY98497.1"/>
    </source>
</evidence>
<organism evidence="1 2">
    <name type="scientific">Phytophthora megakarya</name>
    <dbReference type="NCBI Taxonomy" id="4795"/>
    <lineage>
        <taxon>Eukaryota</taxon>
        <taxon>Sar</taxon>
        <taxon>Stramenopiles</taxon>
        <taxon>Oomycota</taxon>
        <taxon>Peronosporomycetes</taxon>
        <taxon>Peronosporales</taxon>
        <taxon>Peronosporaceae</taxon>
        <taxon>Phytophthora</taxon>
    </lineage>
</organism>
<comment type="caution">
    <text evidence="1">The sequence shown here is derived from an EMBL/GenBank/DDBJ whole genome shotgun (WGS) entry which is preliminary data.</text>
</comment>
<protein>
    <submittedName>
        <fullName evidence="1">Uncharacterized protein</fullName>
    </submittedName>
</protein>
<sequence>KTLAIAGRNRYVSVMIETWGYYATVNRLESSGHRAFFGGVDNPVVTSHTSSRKAH</sequence>
<dbReference type="AlphaFoldDB" id="A0A225V0K6"/>